<sequence length="73" mass="8570">MEVEEIRIFTDSQLVASQVSGEYQTKDERLVEYLSLIKEKLARFRESEVKHVPRGHNSRVDILPKLASTRKRK</sequence>
<dbReference type="InterPro" id="IPR002156">
    <property type="entry name" value="RNaseH_domain"/>
</dbReference>
<dbReference type="Proteomes" id="UP000265520">
    <property type="component" value="Unassembled WGS sequence"/>
</dbReference>
<protein>
    <recommendedName>
        <fullName evidence="1">RNase H type-1 domain-containing protein</fullName>
    </recommendedName>
</protein>
<dbReference type="Gene3D" id="3.30.420.10">
    <property type="entry name" value="Ribonuclease H-like superfamily/Ribonuclease H"/>
    <property type="match status" value="1"/>
</dbReference>
<organism evidence="2 3">
    <name type="scientific">Trifolium medium</name>
    <dbReference type="NCBI Taxonomy" id="97028"/>
    <lineage>
        <taxon>Eukaryota</taxon>
        <taxon>Viridiplantae</taxon>
        <taxon>Streptophyta</taxon>
        <taxon>Embryophyta</taxon>
        <taxon>Tracheophyta</taxon>
        <taxon>Spermatophyta</taxon>
        <taxon>Magnoliopsida</taxon>
        <taxon>eudicotyledons</taxon>
        <taxon>Gunneridae</taxon>
        <taxon>Pentapetalae</taxon>
        <taxon>rosids</taxon>
        <taxon>fabids</taxon>
        <taxon>Fabales</taxon>
        <taxon>Fabaceae</taxon>
        <taxon>Papilionoideae</taxon>
        <taxon>50 kb inversion clade</taxon>
        <taxon>NPAAA clade</taxon>
        <taxon>Hologalegina</taxon>
        <taxon>IRL clade</taxon>
        <taxon>Trifolieae</taxon>
        <taxon>Trifolium</taxon>
    </lineage>
</organism>
<dbReference type="InterPro" id="IPR036397">
    <property type="entry name" value="RNaseH_sf"/>
</dbReference>
<evidence type="ECO:0000313" key="3">
    <source>
        <dbReference type="Proteomes" id="UP000265520"/>
    </source>
</evidence>
<dbReference type="EMBL" id="LXQA010126801">
    <property type="protein sequence ID" value="MCI21788.1"/>
    <property type="molecule type" value="Genomic_DNA"/>
</dbReference>
<keyword evidence="3" id="KW-1185">Reference proteome</keyword>
<comment type="caution">
    <text evidence="2">The sequence shown here is derived from an EMBL/GenBank/DDBJ whole genome shotgun (WGS) entry which is preliminary data.</text>
</comment>
<dbReference type="PANTHER" id="PTHR48475:SF2">
    <property type="entry name" value="RIBONUCLEASE H"/>
    <property type="match status" value="1"/>
</dbReference>
<proteinExistence type="predicted"/>
<dbReference type="AlphaFoldDB" id="A0A392QCA8"/>
<dbReference type="Pfam" id="PF13456">
    <property type="entry name" value="RVT_3"/>
    <property type="match status" value="1"/>
</dbReference>
<feature type="domain" description="RNase H type-1" evidence="1">
    <location>
        <begin position="3"/>
        <end position="65"/>
    </location>
</feature>
<evidence type="ECO:0000259" key="1">
    <source>
        <dbReference type="Pfam" id="PF13456"/>
    </source>
</evidence>
<dbReference type="InterPro" id="IPR012337">
    <property type="entry name" value="RNaseH-like_sf"/>
</dbReference>
<dbReference type="PANTHER" id="PTHR48475">
    <property type="entry name" value="RIBONUCLEASE H"/>
    <property type="match status" value="1"/>
</dbReference>
<evidence type="ECO:0000313" key="2">
    <source>
        <dbReference type="EMBL" id="MCI21788.1"/>
    </source>
</evidence>
<dbReference type="SUPFAM" id="SSF53098">
    <property type="entry name" value="Ribonuclease H-like"/>
    <property type="match status" value="1"/>
</dbReference>
<dbReference type="GO" id="GO:0004523">
    <property type="term" value="F:RNA-DNA hybrid ribonuclease activity"/>
    <property type="evidence" value="ECO:0007669"/>
    <property type="project" value="InterPro"/>
</dbReference>
<name>A0A392QCA8_9FABA</name>
<dbReference type="GO" id="GO:0003676">
    <property type="term" value="F:nucleic acid binding"/>
    <property type="evidence" value="ECO:0007669"/>
    <property type="project" value="InterPro"/>
</dbReference>
<reference evidence="2 3" key="1">
    <citation type="journal article" date="2018" name="Front. Plant Sci.">
        <title>Red Clover (Trifolium pratense) and Zigzag Clover (T. medium) - A Picture of Genomic Similarities and Differences.</title>
        <authorList>
            <person name="Dluhosova J."/>
            <person name="Istvanek J."/>
            <person name="Nedelnik J."/>
            <person name="Repkova J."/>
        </authorList>
    </citation>
    <scope>NUCLEOTIDE SEQUENCE [LARGE SCALE GENOMIC DNA]</scope>
    <source>
        <strain evidence="3">cv. 10/8</strain>
        <tissue evidence="2">Leaf</tissue>
    </source>
</reference>
<accession>A0A392QCA8</accession>